<evidence type="ECO:0000256" key="1">
    <source>
        <dbReference type="ARBA" id="ARBA00004651"/>
    </source>
</evidence>
<dbReference type="InterPro" id="IPR003439">
    <property type="entry name" value="ABC_transporter-like_ATP-bd"/>
</dbReference>
<feature type="transmembrane region" description="Helical" evidence="8">
    <location>
        <begin position="126"/>
        <end position="146"/>
    </location>
</feature>
<dbReference type="RefSeq" id="WP_344480069.1">
    <property type="nucleotide sequence ID" value="NZ_BAAASB010000014.1"/>
</dbReference>
<accession>A0ABW0ANS2</accession>
<feature type="domain" description="ABC transporter" evidence="9">
    <location>
        <begin position="412"/>
        <end position="647"/>
    </location>
</feature>
<keyword evidence="6 8" id="KW-0472">Membrane</keyword>
<comment type="subcellular location">
    <subcellularLocation>
        <location evidence="1">Cell membrane</location>
        <topology evidence="1">Multi-pass membrane protein</topology>
    </subcellularLocation>
</comment>
<dbReference type="PANTHER" id="PTHR43394:SF1">
    <property type="entry name" value="ATP-BINDING CASSETTE SUB-FAMILY B MEMBER 10, MITOCHONDRIAL"/>
    <property type="match status" value="1"/>
</dbReference>
<keyword evidence="12" id="KW-1185">Reference proteome</keyword>
<evidence type="ECO:0000256" key="5">
    <source>
        <dbReference type="ARBA" id="ARBA00022989"/>
    </source>
</evidence>
<dbReference type="InterPro" id="IPR003593">
    <property type="entry name" value="AAA+_ATPase"/>
</dbReference>
<comment type="caution">
    <text evidence="11">The sequence shown here is derived from an EMBL/GenBank/DDBJ whole genome shotgun (WGS) entry which is preliminary data.</text>
</comment>
<keyword evidence="4" id="KW-0067">ATP-binding</keyword>
<dbReference type="InterPro" id="IPR039421">
    <property type="entry name" value="Type_1_exporter"/>
</dbReference>
<dbReference type="InterPro" id="IPR027417">
    <property type="entry name" value="P-loop_NTPase"/>
</dbReference>
<dbReference type="InterPro" id="IPR011527">
    <property type="entry name" value="ABC1_TM_dom"/>
</dbReference>
<evidence type="ECO:0000313" key="12">
    <source>
        <dbReference type="Proteomes" id="UP001596160"/>
    </source>
</evidence>
<gene>
    <name evidence="11" type="ORF">ACFPRH_20805</name>
</gene>
<dbReference type="PROSITE" id="PS50893">
    <property type="entry name" value="ABC_TRANSPORTER_2"/>
    <property type="match status" value="1"/>
</dbReference>
<feature type="domain" description="ABC transmembrane type-1" evidence="10">
    <location>
        <begin position="91"/>
        <end position="375"/>
    </location>
</feature>
<feature type="region of interest" description="Disordered" evidence="7">
    <location>
        <begin position="1"/>
        <end position="70"/>
    </location>
</feature>
<feature type="transmembrane region" description="Helical" evidence="8">
    <location>
        <begin position="233"/>
        <end position="250"/>
    </location>
</feature>
<dbReference type="Pfam" id="PF00664">
    <property type="entry name" value="ABC_membrane"/>
    <property type="match status" value="1"/>
</dbReference>
<dbReference type="PROSITE" id="PS50929">
    <property type="entry name" value="ABC_TM1F"/>
    <property type="match status" value="1"/>
</dbReference>
<dbReference type="Pfam" id="PF00005">
    <property type="entry name" value="ABC_tran"/>
    <property type="match status" value="1"/>
</dbReference>
<proteinExistence type="predicted"/>
<dbReference type="SUPFAM" id="SSF90123">
    <property type="entry name" value="ABC transporter transmembrane region"/>
    <property type="match status" value="1"/>
</dbReference>
<dbReference type="SMART" id="SM00382">
    <property type="entry name" value="AAA"/>
    <property type="match status" value="1"/>
</dbReference>
<dbReference type="Gene3D" id="1.20.1560.10">
    <property type="entry name" value="ABC transporter type 1, transmembrane domain"/>
    <property type="match status" value="1"/>
</dbReference>
<evidence type="ECO:0000256" key="2">
    <source>
        <dbReference type="ARBA" id="ARBA00022692"/>
    </source>
</evidence>
<name>A0ABW0ANS2_9ACTN</name>
<evidence type="ECO:0000313" key="11">
    <source>
        <dbReference type="EMBL" id="MFC5154179.1"/>
    </source>
</evidence>
<evidence type="ECO:0000256" key="6">
    <source>
        <dbReference type="ARBA" id="ARBA00023136"/>
    </source>
</evidence>
<feature type="compositionally biased region" description="Basic and acidic residues" evidence="7">
    <location>
        <begin position="60"/>
        <end position="70"/>
    </location>
</feature>
<keyword evidence="5 8" id="KW-1133">Transmembrane helix</keyword>
<evidence type="ECO:0000256" key="3">
    <source>
        <dbReference type="ARBA" id="ARBA00022741"/>
    </source>
</evidence>
<evidence type="ECO:0000259" key="10">
    <source>
        <dbReference type="PROSITE" id="PS50929"/>
    </source>
</evidence>
<dbReference type="PANTHER" id="PTHR43394">
    <property type="entry name" value="ATP-DEPENDENT PERMEASE MDL1, MITOCHONDRIAL"/>
    <property type="match status" value="1"/>
</dbReference>
<sequence>MTAEPTTGATVPEPTGPRPTAGGTVSEPRPDRASPARVPPLAKPRADPATEPGWEAVDAPADHPEPPKEQARRSRRLLYSLLRPWVWPSSAALVALLVENLAQLAGPLLIARAIDHGVPRATAGDATPLTLCVVGLIGCGVLSAAARYGFFRLSASVGQSLLLDLRTRIFRHSQRLPVAFHENYTSGRVISRLTSDVDAVRDLVEASLDGLLTSVITVTGITVLLLWLDLPLALIVLASIAPLLMMTRWFRRRSRQAYGQARDTVANIIVRFGETMNAIRAVQAFRAERTKHSAMNRLNEAFRDAHTEALGVVARYTAGVRLTGNIALALVLALGGWRVAEGDLQLGVLAAFLLYLRRFYDPLDELATFTNLYAAAASALEKISDFLVTPSSVPEPAVPVPLPPDRPHRGTLRFRSVDFRYGPGSPLILEGLDLTVPAGQTVAVVGATGAGKSTVGKLAARFYDPSGGAVLLDGVDLRELADGELRRELVLVTQENFLFSGTVAENIAVARPGATGADIRAAAEATGAASLLSTLPEGYDTEVRKRGNRLSAGQRQMVALTRAFLADPAVLLLDEATSSLDIPTERAVQRAMAAVLADRTAVIIAHRLSTVLAADRVLVLAKGRILEDGPPLRLAESDGPFAKLYERWTTSMG</sequence>
<organism evidence="11 12">
    <name type="scientific">Streptomyces amakusaensis</name>
    <dbReference type="NCBI Taxonomy" id="67271"/>
    <lineage>
        <taxon>Bacteria</taxon>
        <taxon>Bacillati</taxon>
        <taxon>Actinomycetota</taxon>
        <taxon>Actinomycetes</taxon>
        <taxon>Kitasatosporales</taxon>
        <taxon>Streptomycetaceae</taxon>
        <taxon>Streptomyces</taxon>
    </lineage>
</organism>
<evidence type="ECO:0000259" key="9">
    <source>
        <dbReference type="PROSITE" id="PS50893"/>
    </source>
</evidence>
<evidence type="ECO:0000256" key="4">
    <source>
        <dbReference type="ARBA" id="ARBA00022840"/>
    </source>
</evidence>
<dbReference type="Gene3D" id="3.40.50.300">
    <property type="entry name" value="P-loop containing nucleotide triphosphate hydrolases"/>
    <property type="match status" value="1"/>
</dbReference>
<keyword evidence="2 8" id="KW-0812">Transmembrane</keyword>
<evidence type="ECO:0000256" key="7">
    <source>
        <dbReference type="SAM" id="MobiDB-lite"/>
    </source>
</evidence>
<evidence type="ECO:0000256" key="8">
    <source>
        <dbReference type="SAM" id="Phobius"/>
    </source>
</evidence>
<dbReference type="EMBL" id="JBHSKP010000013">
    <property type="protein sequence ID" value="MFC5154179.1"/>
    <property type="molecule type" value="Genomic_DNA"/>
</dbReference>
<dbReference type="CDD" id="cd18546">
    <property type="entry name" value="ABC_6TM_Rv0194_D2_like"/>
    <property type="match status" value="1"/>
</dbReference>
<reference evidence="12" key="1">
    <citation type="journal article" date="2019" name="Int. J. Syst. Evol. Microbiol.">
        <title>The Global Catalogue of Microorganisms (GCM) 10K type strain sequencing project: providing services to taxonomists for standard genome sequencing and annotation.</title>
        <authorList>
            <consortium name="The Broad Institute Genomics Platform"/>
            <consortium name="The Broad Institute Genome Sequencing Center for Infectious Disease"/>
            <person name="Wu L."/>
            <person name="Ma J."/>
        </authorList>
    </citation>
    <scope>NUCLEOTIDE SEQUENCE [LARGE SCALE GENOMIC DNA]</scope>
    <source>
        <strain evidence="12">PCU 266</strain>
    </source>
</reference>
<dbReference type="InterPro" id="IPR036640">
    <property type="entry name" value="ABC1_TM_sf"/>
</dbReference>
<dbReference type="Proteomes" id="UP001596160">
    <property type="component" value="Unassembled WGS sequence"/>
</dbReference>
<keyword evidence="3" id="KW-0547">Nucleotide-binding</keyword>
<protein>
    <submittedName>
        <fullName evidence="11">ABC transporter transmembrane domain-containing protein</fullName>
    </submittedName>
</protein>
<dbReference type="SUPFAM" id="SSF52540">
    <property type="entry name" value="P-loop containing nucleoside triphosphate hydrolases"/>
    <property type="match status" value="1"/>
</dbReference>